<evidence type="ECO:0000313" key="2">
    <source>
        <dbReference type="Proteomes" id="UP000828390"/>
    </source>
</evidence>
<name>A0A9D4HVU3_DREPO</name>
<dbReference type="EMBL" id="JAIWYP010000012">
    <property type="protein sequence ID" value="KAH3731218.1"/>
    <property type="molecule type" value="Genomic_DNA"/>
</dbReference>
<sequence length="66" mass="7284">MEANMTLFSDKDTKNWFKACIALNVTKAGLTNFVENKMKKVHTAAGRSCGQCSIEKLIPCPFQGLC</sequence>
<proteinExistence type="predicted"/>
<gene>
    <name evidence="1" type="ORF">DPMN_057226</name>
</gene>
<dbReference type="Proteomes" id="UP000828390">
    <property type="component" value="Unassembled WGS sequence"/>
</dbReference>
<protein>
    <submittedName>
        <fullName evidence="1">Uncharacterized protein</fullName>
    </submittedName>
</protein>
<reference evidence="1" key="1">
    <citation type="journal article" date="2019" name="bioRxiv">
        <title>The Genome of the Zebra Mussel, Dreissena polymorpha: A Resource for Invasive Species Research.</title>
        <authorList>
            <person name="McCartney M.A."/>
            <person name="Auch B."/>
            <person name="Kono T."/>
            <person name="Mallez S."/>
            <person name="Zhang Y."/>
            <person name="Obille A."/>
            <person name="Becker A."/>
            <person name="Abrahante J.E."/>
            <person name="Garbe J."/>
            <person name="Badalamenti J.P."/>
            <person name="Herman A."/>
            <person name="Mangelson H."/>
            <person name="Liachko I."/>
            <person name="Sullivan S."/>
            <person name="Sone E.D."/>
            <person name="Koren S."/>
            <person name="Silverstein K.A.T."/>
            <person name="Beckman K.B."/>
            <person name="Gohl D.M."/>
        </authorList>
    </citation>
    <scope>NUCLEOTIDE SEQUENCE</scope>
    <source>
        <strain evidence="1">Duluth1</strain>
        <tissue evidence="1">Whole animal</tissue>
    </source>
</reference>
<keyword evidence="2" id="KW-1185">Reference proteome</keyword>
<organism evidence="1 2">
    <name type="scientific">Dreissena polymorpha</name>
    <name type="common">Zebra mussel</name>
    <name type="synonym">Mytilus polymorpha</name>
    <dbReference type="NCBI Taxonomy" id="45954"/>
    <lineage>
        <taxon>Eukaryota</taxon>
        <taxon>Metazoa</taxon>
        <taxon>Spiralia</taxon>
        <taxon>Lophotrochozoa</taxon>
        <taxon>Mollusca</taxon>
        <taxon>Bivalvia</taxon>
        <taxon>Autobranchia</taxon>
        <taxon>Heteroconchia</taxon>
        <taxon>Euheterodonta</taxon>
        <taxon>Imparidentia</taxon>
        <taxon>Neoheterodontei</taxon>
        <taxon>Myida</taxon>
        <taxon>Dreissenoidea</taxon>
        <taxon>Dreissenidae</taxon>
        <taxon>Dreissena</taxon>
    </lineage>
</organism>
<comment type="caution">
    <text evidence="1">The sequence shown here is derived from an EMBL/GenBank/DDBJ whole genome shotgun (WGS) entry which is preliminary data.</text>
</comment>
<reference evidence="1" key="2">
    <citation type="submission" date="2020-11" db="EMBL/GenBank/DDBJ databases">
        <authorList>
            <person name="McCartney M.A."/>
            <person name="Auch B."/>
            <person name="Kono T."/>
            <person name="Mallez S."/>
            <person name="Becker A."/>
            <person name="Gohl D.M."/>
            <person name="Silverstein K.A.T."/>
            <person name="Koren S."/>
            <person name="Bechman K.B."/>
            <person name="Herman A."/>
            <person name="Abrahante J.E."/>
            <person name="Garbe J."/>
        </authorList>
    </citation>
    <scope>NUCLEOTIDE SEQUENCE</scope>
    <source>
        <strain evidence="1">Duluth1</strain>
        <tissue evidence="1">Whole animal</tissue>
    </source>
</reference>
<dbReference type="AlphaFoldDB" id="A0A9D4HVU3"/>
<accession>A0A9D4HVU3</accession>
<evidence type="ECO:0000313" key="1">
    <source>
        <dbReference type="EMBL" id="KAH3731218.1"/>
    </source>
</evidence>